<dbReference type="InterPro" id="IPR014710">
    <property type="entry name" value="RmlC-like_jellyroll"/>
</dbReference>
<name>A0A0W8ICQ3_9MICC</name>
<dbReference type="STRING" id="317018.AVL63_04180"/>
<dbReference type="InterPro" id="IPR050807">
    <property type="entry name" value="TransReg_Diox_bact_type"/>
</dbReference>
<keyword evidence="5" id="KW-1185">Reference proteome</keyword>
<proteinExistence type="predicted"/>
<dbReference type="SUPFAM" id="SSF51182">
    <property type="entry name" value="RmlC-like cupins"/>
    <property type="match status" value="1"/>
</dbReference>
<comment type="caution">
    <text evidence="3">The sequence shown here is derived from an EMBL/GenBank/DDBJ whole genome shotgun (WGS) entry which is preliminary data.</text>
</comment>
<evidence type="ECO:0000256" key="1">
    <source>
        <dbReference type="ARBA" id="ARBA00023125"/>
    </source>
</evidence>
<dbReference type="AlphaFoldDB" id="A0A0W8ICQ3"/>
<dbReference type="CDD" id="cd00093">
    <property type="entry name" value="HTH_XRE"/>
    <property type="match status" value="1"/>
</dbReference>
<organism evidence="3 5">
    <name type="scientific">Nesterenkonia jeotgali</name>
    <dbReference type="NCBI Taxonomy" id="317018"/>
    <lineage>
        <taxon>Bacteria</taxon>
        <taxon>Bacillati</taxon>
        <taxon>Actinomycetota</taxon>
        <taxon>Actinomycetes</taxon>
        <taxon>Micrococcales</taxon>
        <taxon>Micrococcaceae</taxon>
        <taxon>Nesterenkonia</taxon>
    </lineage>
</organism>
<dbReference type="SMART" id="SM00530">
    <property type="entry name" value="HTH_XRE"/>
    <property type="match status" value="1"/>
</dbReference>
<dbReference type="CDD" id="cd02209">
    <property type="entry name" value="cupin_XRE_C"/>
    <property type="match status" value="1"/>
</dbReference>
<dbReference type="Proteomes" id="UP000546252">
    <property type="component" value="Unassembled WGS sequence"/>
</dbReference>
<dbReference type="GO" id="GO:0005829">
    <property type="term" value="C:cytosol"/>
    <property type="evidence" value="ECO:0007669"/>
    <property type="project" value="TreeGrafter"/>
</dbReference>
<evidence type="ECO:0000313" key="6">
    <source>
        <dbReference type="Proteomes" id="UP000546252"/>
    </source>
</evidence>
<reference evidence="4 6" key="3">
    <citation type="submission" date="2020-08" db="EMBL/GenBank/DDBJ databases">
        <title>Sequencing the genomes of 1000 actinobacteria strains.</title>
        <authorList>
            <person name="Klenk H.-P."/>
        </authorList>
    </citation>
    <scope>NUCLEOTIDE SEQUENCE [LARGE SCALE GENOMIC DNA]</scope>
    <source>
        <strain evidence="4 6">DSM 19081</strain>
    </source>
</reference>
<dbReference type="Proteomes" id="UP000054023">
    <property type="component" value="Unassembled WGS sequence"/>
</dbReference>
<dbReference type="InterPro" id="IPR010982">
    <property type="entry name" value="Lambda_DNA-bd_dom_sf"/>
</dbReference>
<dbReference type="Pfam" id="PF07883">
    <property type="entry name" value="Cupin_2"/>
    <property type="match status" value="1"/>
</dbReference>
<dbReference type="InterPro" id="IPR013096">
    <property type="entry name" value="Cupin_2"/>
</dbReference>
<dbReference type="GO" id="GO:0003677">
    <property type="term" value="F:DNA binding"/>
    <property type="evidence" value="ECO:0007669"/>
    <property type="project" value="UniProtKB-KW"/>
</dbReference>
<evidence type="ECO:0000313" key="5">
    <source>
        <dbReference type="Proteomes" id="UP000054023"/>
    </source>
</evidence>
<dbReference type="Pfam" id="PF01381">
    <property type="entry name" value="HTH_3"/>
    <property type="match status" value="1"/>
</dbReference>
<reference evidence="5" key="1">
    <citation type="submission" date="2015-12" db="EMBL/GenBank/DDBJ databases">
        <authorList>
            <person name="Nair G.R."/>
            <person name="Kaur G."/>
            <person name="Mayilraj S."/>
        </authorList>
    </citation>
    <scope>NUCLEOTIDE SEQUENCE [LARGE SCALE GENOMIC DNA]</scope>
    <source>
        <strain evidence="5">CD08_7</strain>
    </source>
</reference>
<dbReference type="EMBL" id="JACJIH010000001">
    <property type="protein sequence ID" value="MBA8920500.1"/>
    <property type="molecule type" value="Genomic_DNA"/>
</dbReference>
<dbReference type="GO" id="GO:0003700">
    <property type="term" value="F:DNA-binding transcription factor activity"/>
    <property type="evidence" value="ECO:0007669"/>
    <property type="project" value="TreeGrafter"/>
</dbReference>
<accession>A0A0W8ICQ3</accession>
<dbReference type="OrthoDB" id="513181at2"/>
<keyword evidence="1" id="KW-0238">DNA-binding</keyword>
<dbReference type="PROSITE" id="PS50943">
    <property type="entry name" value="HTH_CROC1"/>
    <property type="match status" value="1"/>
</dbReference>
<dbReference type="Gene3D" id="2.60.120.10">
    <property type="entry name" value="Jelly Rolls"/>
    <property type="match status" value="1"/>
</dbReference>
<dbReference type="EMBL" id="LQBM01000004">
    <property type="protein sequence ID" value="KUG57732.1"/>
    <property type="molecule type" value="Genomic_DNA"/>
</dbReference>
<gene>
    <name evidence="3" type="ORF">AVL63_04180</name>
    <name evidence="4" type="ORF">HNR24_000433</name>
</gene>
<dbReference type="PANTHER" id="PTHR46797">
    <property type="entry name" value="HTH-TYPE TRANSCRIPTIONAL REGULATOR"/>
    <property type="match status" value="1"/>
</dbReference>
<reference evidence="3" key="2">
    <citation type="submission" date="2015-12" db="EMBL/GenBank/DDBJ databases">
        <authorList>
            <person name="Shamseldin A."/>
            <person name="Moawad H."/>
            <person name="Abd El-Rahim W.M."/>
            <person name="Sadowsky M.J."/>
        </authorList>
    </citation>
    <scope>NUCLEOTIDE SEQUENCE [LARGE SCALE GENOMIC DNA]</scope>
    <source>
        <strain evidence="3">CD08_7</strain>
    </source>
</reference>
<evidence type="ECO:0000313" key="3">
    <source>
        <dbReference type="EMBL" id="KUG57732.1"/>
    </source>
</evidence>
<dbReference type="InterPro" id="IPR011051">
    <property type="entry name" value="RmlC_Cupin_sf"/>
</dbReference>
<sequence>MEELAQLGLRLRSARTSRGWTLDRLARGAGISPSTLSRLESGKRQASLELLLPVTRCLGITVDELLVSSSPDPRVQRDAWERNGMLVQPLSPESSPVHTYKISYVPRPPLPELGSHDGYEWLYVLTGRLRLQLGEEEILLGPGEAAEFDTLRPHGLSAVGPENAEVICILNDAAVNRHTSDAVS</sequence>
<protein>
    <submittedName>
        <fullName evidence="4">Transcriptional regulator with XRE-family HTH domain</fullName>
    </submittedName>
    <submittedName>
        <fullName evidence="3">XRE family transcriptional regulator</fullName>
    </submittedName>
</protein>
<dbReference type="Gene3D" id="1.10.260.40">
    <property type="entry name" value="lambda repressor-like DNA-binding domains"/>
    <property type="match status" value="1"/>
</dbReference>
<dbReference type="PANTHER" id="PTHR46797:SF1">
    <property type="entry name" value="METHYLPHOSPHONATE SYNTHASE"/>
    <property type="match status" value="1"/>
</dbReference>
<dbReference type="RefSeq" id="WP_058888967.1">
    <property type="nucleotide sequence ID" value="NZ_BAAAKT010000002.1"/>
</dbReference>
<evidence type="ECO:0000259" key="2">
    <source>
        <dbReference type="PROSITE" id="PS50943"/>
    </source>
</evidence>
<evidence type="ECO:0000313" key="4">
    <source>
        <dbReference type="EMBL" id="MBA8920500.1"/>
    </source>
</evidence>
<feature type="domain" description="HTH cro/C1-type" evidence="2">
    <location>
        <begin position="11"/>
        <end position="65"/>
    </location>
</feature>
<dbReference type="InterPro" id="IPR001387">
    <property type="entry name" value="Cro/C1-type_HTH"/>
</dbReference>
<dbReference type="SUPFAM" id="SSF47413">
    <property type="entry name" value="lambda repressor-like DNA-binding domains"/>
    <property type="match status" value="1"/>
</dbReference>